<reference evidence="7 8" key="1">
    <citation type="submission" date="2018-10" db="EMBL/GenBank/DDBJ databases">
        <title>Fifty Aureobasidium pullulans genomes reveal a recombining polyextremotolerant generalist.</title>
        <authorList>
            <person name="Gostincar C."/>
            <person name="Turk M."/>
            <person name="Zajc J."/>
            <person name="Gunde-Cimerman N."/>
        </authorList>
    </citation>
    <scope>NUCLEOTIDE SEQUENCE [LARGE SCALE GENOMIC DNA]</scope>
    <source>
        <strain evidence="5 7">EXF-11900</strain>
        <strain evidence="6 8">EXF-3519</strain>
    </source>
</reference>
<dbReference type="EMBL" id="QZAF01000020">
    <property type="protein sequence ID" value="THV76427.1"/>
    <property type="molecule type" value="Genomic_DNA"/>
</dbReference>
<dbReference type="PANTHER" id="PTHR31306:SF8">
    <property type="entry name" value="GLYCOSYLTRANSFERASE FAMILY 34 PROTEIN"/>
    <property type="match status" value="1"/>
</dbReference>
<dbReference type="AlphaFoldDB" id="A0A4S8SYL6"/>
<evidence type="ECO:0000313" key="8">
    <source>
        <dbReference type="Proteomes" id="UP000309734"/>
    </source>
</evidence>
<dbReference type="CDD" id="cd22265">
    <property type="entry name" value="UDM1_RNF168"/>
    <property type="match status" value="1"/>
</dbReference>
<sequence length="617" mass="69643">MQELSSWMANPVPGAAVFGHGRLKLMLIALATMFLGYLVTSTFNPADQYDVASYRGDYDFTSSSVLEGPNVYPGAQHAPGRSSKIDQLGDRIKAYHGEDGVANQPVRRPSIKGALKDLHHAVSNKVSYWKTWDPDLEFDAELEANATALYNATAASQTAGPSSSPLKSEEVLEPEANQWGHKTRVGKCTIVLYGSSIYERTVKTHTLHNKLHGYPLHVLRQSIMDDVWSKPAYILSLLLRELAKPQEERLEWLLWVDADTIMLNPYVPLEIFLPPSPQFDDIHLLVTNDWNGLNNGVFPIRVNQWAVELLSAIISSRYYKPDQDLTFRDQSAMDALLKDKKFAAHTVEAPQRWFNAYQGEHNETLAPYQVRRGDFLVHFAGVINRDERILFWLDRAEQHLPDWEMEVQHTSYPAEVKDFWNQKAGERAAKQGEVAEARRKANELLTQTDSRMSEYQDRLVQSDATFIHDREAALRKVLEQQGDALDTTSVESEIGMLEQSLKPLRDIIETANKVLMKEAHDAIFAAEKDVIGQDASSIPEVAAVEEKATSLKSLVVQPDWKKADLNALIEAVKQARTSLQQKLQEKDAQDQKLQAAKAKADEERKKQEEQKAKFGDT</sequence>
<dbReference type="InterPro" id="IPR008630">
    <property type="entry name" value="Glyco_trans_34"/>
</dbReference>
<dbReference type="FunFam" id="3.90.550.10:FF:000237">
    <property type="entry name" value="WGS project CABT00000000 data, contig 2.1"/>
    <property type="match status" value="1"/>
</dbReference>
<evidence type="ECO:0000256" key="1">
    <source>
        <dbReference type="ARBA" id="ARBA00005664"/>
    </source>
</evidence>
<dbReference type="Pfam" id="PF05637">
    <property type="entry name" value="Glyco_transf_34"/>
    <property type="match status" value="1"/>
</dbReference>
<feature type="compositionally biased region" description="Basic and acidic residues" evidence="4">
    <location>
        <begin position="598"/>
        <end position="617"/>
    </location>
</feature>
<organism evidence="5 7">
    <name type="scientific">Aureobasidium pullulans</name>
    <name type="common">Black yeast</name>
    <name type="synonym">Pullularia pullulans</name>
    <dbReference type="NCBI Taxonomy" id="5580"/>
    <lineage>
        <taxon>Eukaryota</taxon>
        <taxon>Fungi</taxon>
        <taxon>Dikarya</taxon>
        <taxon>Ascomycota</taxon>
        <taxon>Pezizomycotina</taxon>
        <taxon>Dothideomycetes</taxon>
        <taxon>Dothideomycetidae</taxon>
        <taxon>Dothideales</taxon>
        <taxon>Saccotheciaceae</taxon>
        <taxon>Aureobasidium</taxon>
    </lineage>
</organism>
<comment type="caution">
    <text evidence="5">The sequence shown here is derived from an EMBL/GenBank/DDBJ whole genome shotgun (WGS) entry which is preliminary data.</text>
</comment>
<dbReference type="GO" id="GO:0006487">
    <property type="term" value="P:protein N-linked glycosylation"/>
    <property type="evidence" value="ECO:0007669"/>
    <property type="project" value="TreeGrafter"/>
</dbReference>
<evidence type="ECO:0000313" key="5">
    <source>
        <dbReference type="EMBL" id="THV76427.1"/>
    </source>
</evidence>
<dbReference type="PANTHER" id="PTHR31306">
    <property type="entry name" value="ALPHA-1,6-MANNOSYLTRANSFERASE MNN11-RELATED"/>
    <property type="match status" value="1"/>
</dbReference>
<dbReference type="EMBL" id="QZBS01000029">
    <property type="protein sequence ID" value="THZ77194.1"/>
    <property type="molecule type" value="Genomic_DNA"/>
</dbReference>
<name>A0A4S8SYL6_AURPU</name>
<evidence type="ECO:0000313" key="6">
    <source>
        <dbReference type="EMBL" id="THZ77194.1"/>
    </source>
</evidence>
<dbReference type="GO" id="GO:0000139">
    <property type="term" value="C:Golgi membrane"/>
    <property type="evidence" value="ECO:0007669"/>
    <property type="project" value="TreeGrafter"/>
</dbReference>
<dbReference type="Proteomes" id="UP000304951">
    <property type="component" value="Unassembled WGS sequence"/>
</dbReference>
<feature type="region of interest" description="Disordered" evidence="4">
    <location>
        <begin position="583"/>
        <end position="617"/>
    </location>
</feature>
<keyword evidence="3" id="KW-0808">Transferase</keyword>
<dbReference type="SUPFAM" id="SSF53448">
    <property type="entry name" value="Nucleotide-diphospho-sugar transferases"/>
    <property type="match status" value="1"/>
</dbReference>
<gene>
    <name evidence="6" type="ORF">D6C85_01822</name>
    <name evidence="5" type="ORF">D6D28_01145</name>
</gene>
<dbReference type="InterPro" id="IPR029044">
    <property type="entry name" value="Nucleotide-diphossugar_trans"/>
</dbReference>
<dbReference type="Proteomes" id="UP000309734">
    <property type="component" value="Unassembled WGS sequence"/>
</dbReference>
<dbReference type="GO" id="GO:0016757">
    <property type="term" value="F:glycosyltransferase activity"/>
    <property type="evidence" value="ECO:0007669"/>
    <property type="project" value="UniProtKB-KW"/>
</dbReference>
<accession>A0A4S8SYL6</accession>
<evidence type="ECO:0000256" key="3">
    <source>
        <dbReference type="ARBA" id="ARBA00022679"/>
    </source>
</evidence>
<evidence type="ECO:0000256" key="4">
    <source>
        <dbReference type="SAM" id="MobiDB-lite"/>
    </source>
</evidence>
<keyword evidence="2" id="KW-0328">Glycosyltransferase</keyword>
<protein>
    <recommendedName>
        <fullName evidence="9">Galactosyl transferase GMA12/MNN10 family protein</fullName>
    </recommendedName>
</protein>
<evidence type="ECO:0000313" key="7">
    <source>
        <dbReference type="Proteomes" id="UP000304951"/>
    </source>
</evidence>
<evidence type="ECO:0000256" key="2">
    <source>
        <dbReference type="ARBA" id="ARBA00022676"/>
    </source>
</evidence>
<comment type="similarity">
    <text evidence="1">Belongs to the glycosyltransferase 34 family.</text>
</comment>
<evidence type="ECO:0008006" key="9">
    <source>
        <dbReference type="Google" id="ProtNLM"/>
    </source>
</evidence>
<dbReference type="Gene3D" id="3.90.550.10">
    <property type="entry name" value="Spore Coat Polysaccharide Biosynthesis Protein SpsA, Chain A"/>
    <property type="match status" value="1"/>
</dbReference>
<proteinExistence type="inferred from homology"/>